<evidence type="ECO:0000313" key="3">
    <source>
        <dbReference type="Proteomes" id="UP000239203"/>
    </source>
</evidence>
<sequence>MADHLRADGRTDPLLILLLDIPLALSFAAALTLGLRHTLRNAAPRVRAWIALLPLVGAALNYVEDAGITAYPTRIDLLATAVRFRVGGEVVVLQAFRGRAGGRRRRPCRQPRAGRLPGHVSRVTYSDLAAAPARPA</sequence>
<dbReference type="EMBL" id="PTIX01000032">
    <property type="protein sequence ID" value="PPK63082.1"/>
    <property type="molecule type" value="Genomic_DNA"/>
</dbReference>
<feature type="transmembrane region" description="Helical" evidence="1">
    <location>
        <begin position="14"/>
        <end position="34"/>
    </location>
</feature>
<keyword evidence="1" id="KW-0472">Membrane</keyword>
<reference evidence="2 3" key="1">
    <citation type="submission" date="2018-02" db="EMBL/GenBank/DDBJ databases">
        <title>Genomic Encyclopedia of Archaeal and Bacterial Type Strains, Phase II (KMG-II): from individual species to whole genera.</title>
        <authorList>
            <person name="Goeker M."/>
        </authorList>
    </citation>
    <scope>NUCLEOTIDE SEQUENCE [LARGE SCALE GENOMIC DNA]</scope>
    <source>
        <strain evidence="2 3">YU 961-1</strain>
    </source>
</reference>
<comment type="caution">
    <text evidence="2">The sequence shown here is derived from an EMBL/GenBank/DDBJ whole genome shotgun (WGS) entry which is preliminary data.</text>
</comment>
<protein>
    <submittedName>
        <fullName evidence="2">Uncharacterized protein</fullName>
    </submittedName>
</protein>
<dbReference type="AlphaFoldDB" id="A0A2S6GCZ5"/>
<name>A0A2S6GCZ5_9PSEU</name>
<gene>
    <name evidence="2" type="ORF">CLV40_13215</name>
</gene>
<keyword evidence="3" id="KW-1185">Reference proteome</keyword>
<evidence type="ECO:0000256" key="1">
    <source>
        <dbReference type="SAM" id="Phobius"/>
    </source>
</evidence>
<keyword evidence="1" id="KW-0812">Transmembrane</keyword>
<evidence type="ECO:0000313" key="2">
    <source>
        <dbReference type="EMBL" id="PPK63082.1"/>
    </source>
</evidence>
<accession>A0A2S6GCZ5</accession>
<keyword evidence="1" id="KW-1133">Transmembrane helix</keyword>
<proteinExistence type="predicted"/>
<dbReference type="Proteomes" id="UP000239203">
    <property type="component" value="Unassembled WGS sequence"/>
</dbReference>
<organism evidence="2 3">
    <name type="scientific">Actinokineospora auranticolor</name>
    <dbReference type="NCBI Taxonomy" id="155976"/>
    <lineage>
        <taxon>Bacteria</taxon>
        <taxon>Bacillati</taxon>
        <taxon>Actinomycetota</taxon>
        <taxon>Actinomycetes</taxon>
        <taxon>Pseudonocardiales</taxon>
        <taxon>Pseudonocardiaceae</taxon>
        <taxon>Actinokineospora</taxon>
    </lineage>
</organism>
<dbReference type="RefSeq" id="WP_104483026.1">
    <property type="nucleotide sequence ID" value="NZ_CP154825.1"/>
</dbReference>